<dbReference type="PRINTS" id="PR00463">
    <property type="entry name" value="EP450I"/>
</dbReference>
<feature type="chain" id="PRO_5015500620" evidence="14">
    <location>
        <begin position="22"/>
        <end position="494"/>
    </location>
</feature>
<gene>
    <name evidence="15" type="ORF">M440DRAFT_1365821</name>
</gene>
<dbReference type="PANTHER" id="PTHR24287">
    <property type="entry name" value="P450, PUTATIVE (EUROFUNG)-RELATED"/>
    <property type="match status" value="1"/>
</dbReference>
<dbReference type="OrthoDB" id="1470350at2759"/>
<evidence type="ECO:0000313" key="15">
    <source>
        <dbReference type="EMBL" id="PTB71256.1"/>
    </source>
</evidence>
<proteinExistence type="inferred from homology"/>
<evidence type="ECO:0000256" key="11">
    <source>
        <dbReference type="ARBA" id="ARBA00023136"/>
    </source>
</evidence>
<evidence type="ECO:0000256" key="3">
    <source>
        <dbReference type="ARBA" id="ARBA00010617"/>
    </source>
</evidence>
<evidence type="ECO:0000313" key="16">
    <source>
        <dbReference type="Proteomes" id="UP000240760"/>
    </source>
</evidence>
<dbReference type="InterPro" id="IPR047146">
    <property type="entry name" value="Cyt_P450_E_CYP52_fungi"/>
</dbReference>
<dbReference type="CDD" id="cd11063">
    <property type="entry name" value="CYP52"/>
    <property type="match status" value="1"/>
</dbReference>
<keyword evidence="10 13" id="KW-0503">Monooxygenase</keyword>
<comment type="cofactor">
    <cofactor evidence="1 12">
        <name>heme</name>
        <dbReference type="ChEBI" id="CHEBI:30413"/>
    </cofactor>
</comment>
<comment type="subcellular location">
    <subcellularLocation>
        <location evidence="2">Membrane</location>
        <topology evidence="2">Single-pass membrane protein</topology>
    </subcellularLocation>
</comment>
<dbReference type="InterPro" id="IPR002401">
    <property type="entry name" value="Cyt_P450_E_grp-I"/>
</dbReference>
<dbReference type="InterPro" id="IPR036396">
    <property type="entry name" value="Cyt_P450_sf"/>
</dbReference>
<evidence type="ECO:0000256" key="4">
    <source>
        <dbReference type="ARBA" id="ARBA00022617"/>
    </source>
</evidence>
<evidence type="ECO:0000256" key="14">
    <source>
        <dbReference type="SAM" id="SignalP"/>
    </source>
</evidence>
<dbReference type="PANTHER" id="PTHR24287:SF1">
    <property type="entry name" value="P450, PUTATIVE (EUROFUNG)-RELATED"/>
    <property type="match status" value="1"/>
</dbReference>
<keyword evidence="6 12" id="KW-0479">Metal-binding</keyword>
<dbReference type="STRING" id="983965.A0A2T4BPQ0"/>
<evidence type="ECO:0000256" key="1">
    <source>
        <dbReference type="ARBA" id="ARBA00001971"/>
    </source>
</evidence>
<evidence type="ECO:0000256" key="13">
    <source>
        <dbReference type="RuleBase" id="RU000461"/>
    </source>
</evidence>
<dbReference type="Pfam" id="PF00067">
    <property type="entry name" value="p450"/>
    <property type="match status" value="1"/>
</dbReference>
<feature type="binding site" description="axial binding residue" evidence="12">
    <location>
        <position position="437"/>
    </location>
    <ligand>
        <name>heme</name>
        <dbReference type="ChEBI" id="CHEBI:30413"/>
    </ligand>
    <ligandPart>
        <name>Fe</name>
        <dbReference type="ChEBI" id="CHEBI:18248"/>
    </ligandPart>
</feature>
<dbReference type="InterPro" id="IPR001128">
    <property type="entry name" value="Cyt_P450"/>
</dbReference>
<evidence type="ECO:0000256" key="7">
    <source>
        <dbReference type="ARBA" id="ARBA00022989"/>
    </source>
</evidence>
<dbReference type="GO" id="GO:0016020">
    <property type="term" value="C:membrane"/>
    <property type="evidence" value="ECO:0007669"/>
    <property type="project" value="UniProtKB-SubCell"/>
</dbReference>
<dbReference type="PROSITE" id="PS00086">
    <property type="entry name" value="CYTOCHROME_P450"/>
    <property type="match status" value="1"/>
</dbReference>
<dbReference type="AlphaFoldDB" id="A0A2T4BPQ0"/>
<evidence type="ECO:0000256" key="2">
    <source>
        <dbReference type="ARBA" id="ARBA00004167"/>
    </source>
</evidence>
<evidence type="ECO:0000256" key="12">
    <source>
        <dbReference type="PIRSR" id="PIRSR602401-1"/>
    </source>
</evidence>
<feature type="signal peptide" evidence="14">
    <location>
        <begin position="1"/>
        <end position="21"/>
    </location>
</feature>
<keyword evidence="14" id="KW-0732">Signal</keyword>
<evidence type="ECO:0000256" key="10">
    <source>
        <dbReference type="ARBA" id="ARBA00023033"/>
    </source>
</evidence>
<dbReference type="SUPFAM" id="SSF48264">
    <property type="entry name" value="Cytochrome P450"/>
    <property type="match status" value="1"/>
</dbReference>
<keyword evidence="5" id="KW-0812">Transmembrane</keyword>
<keyword evidence="16" id="KW-1185">Reference proteome</keyword>
<dbReference type="GO" id="GO:0016705">
    <property type="term" value="F:oxidoreductase activity, acting on paired donors, with incorporation or reduction of molecular oxygen"/>
    <property type="evidence" value="ECO:0007669"/>
    <property type="project" value="InterPro"/>
</dbReference>
<dbReference type="Gene3D" id="1.10.630.10">
    <property type="entry name" value="Cytochrome P450"/>
    <property type="match status" value="1"/>
</dbReference>
<name>A0A2T4BPQ0_TRILO</name>
<keyword evidence="8 13" id="KW-0560">Oxidoreductase</keyword>
<keyword evidence="9 12" id="KW-0408">Iron</keyword>
<dbReference type="EMBL" id="KZ679150">
    <property type="protein sequence ID" value="PTB71256.1"/>
    <property type="molecule type" value="Genomic_DNA"/>
</dbReference>
<reference evidence="15 16" key="1">
    <citation type="submission" date="2016-07" db="EMBL/GenBank/DDBJ databases">
        <title>Multiple horizontal gene transfer events from other fungi enriched the ability of initially mycotrophic Trichoderma (Ascomycota) to feed on dead plant biomass.</title>
        <authorList>
            <consortium name="DOE Joint Genome Institute"/>
            <person name="Aerts A."/>
            <person name="Atanasova L."/>
            <person name="Chenthamara K."/>
            <person name="Zhang J."/>
            <person name="Grujic M."/>
            <person name="Henrissat B."/>
            <person name="Kuo A."/>
            <person name="Salamov A."/>
            <person name="Lipzen A."/>
            <person name="Labutti K."/>
            <person name="Barry K."/>
            <person name="Miao Y."/>
            <person name="Rahimi M.J."/>
            <person name="Shen Q."/>
            <person name="Grigoriev I.V."/>
            <person name="Kubicek C.P."/>
            <person name="Druzhinina I.S."/>
        </authorList>
    </citation>
    <scope>NUCLEOTIDE SEQUENCE [LARGE SCALE GENOMIC DNA]</scope>
    <source>
        <strain evidence="15 16">ATCC 18648</strain>
    </source>
</reference>
<accession>A0A2T4BPQ0</accession>
<dbReference type="GO" id="GO:0020037">
    <property type="term" value="F:heme binding"/>
    <property type="evidence" value="ECO:0007669"/>
    <property type="project" value="InterPro"/>
</dbReference>
<organism evidence="15 16">
    <name type="scientific">Trichoderma longibrachiatum ATCC 18648</name>
    <dbReference type="NCBI Taxonomy" id="983965"/>
    <lineage>
        <taxon>Eukaryota</taxon>
        <taxon>Fungi</taxon>
        <taxon>Dikarya</taxon>
        <taxon>Ascomycota</taxon>
        <taxon>Pezizomycotina</taxon>
        <taxon>Sordariomycetes</taxon>
        <taxon>Hypocreomycetidae</taxon>
        <taxon>Hypocreales</taxon>
        <taxon>Hypocreaceae</taxon>
        <taxon>Trichoderma</taxon>
    </lineage>
</organism>
<keyword evidence="4 12" id="KW-0349">Heme</keyword>
<comment type="similarity">
    <text evidence="3 13">Belongs to the cytochrome P450 family.</text>
</comment>
<evidence type="ECO:0000256" key="6">
    <source>
        <dbReference type="ARBA" id="ARBA00022723"/>
    </source>
</evidence>
<protein>
    <submittedName>
        <fullName evidence="15">Cytochrome P450</fullName>
    </submittedName>
</protein>
<sequence>MYSYILAISILAYWIVKRVVASTEERIVARKNACQPCARLPQRERVIGFSLFKQDAAAAREGKSLQTAQDRFRSLGDTFSGVILGQFFISTIDPENAKALLSSQFGHFDSGKKALFGPFLGHSMLTTDGAPWKHSRSLVRPHLGRNQAEDLSKLEDCVQSFFACLPKNGSTVDLQHLFFRLTFDNVIQLLLGETVSTLDCQPGSELHMVIEAFESIGDLVNRRATLGPLLRFYRDSEMTAACRILHDFVDRIVEKAFRKRNTSKGSTPPGSFLENILDSTDDLVKIRFEVLGLLLAGRDTTAGTLSSLFYILARRPDIWAKLQTEIKRLGGRKPTYNDIKGLKYLRQLIDETLRLYPPVPVLFRAANQTTILPRGGGVDSQSPVLVPKGTVISCSTFSLQRRQDVYGLDAEEFRPERWEILNAHWNFLPFSAGPKVCLGQTYAYAQMAYIVSRIVQHFERIEERSSEPWVEKWSIILMNASGTKVGMIPRTGTV</sequence>
<dbReference type="InterPro" id="IPR017972">
    <property type="entry name" value="Cyt_P450_CS"/>
</dbReference>
<keyword evidence="7" id="KW-1133">Transmembrane helix</keyword>
<dbReference type="GO" id="GO:0005506">
    <property type="term" value="F:iron ion binding"/>
    <property type="evidence" value="ECO:0007669"/>
    <property type="project" value="InterPro"/>
</dbReference>
<evidence type="ECO:0000256" key="5">
    <source>
        <dbReference type="ARBA" id="ARBA00022692"/>
    </source>
</evidence>
<dbReference type="GO" id="GO:0004497">
    <property type="term" value="F:monooxygenase activity"/>
    <property type="evidence" value="ECO:0007669"/>
    <property type="project" value="UniProtKB-KW"/>
</dbReference>
<dbReference type="PRINTS" id="PR00385">
    <property type="entry name" value="P450"/>
</dbReference>
<evidence type="ECO:0000256" key="8">
    <source>
        <dbReference type="ARBA" id="ARBA00023002"/>
    </source>
</evidence>
<dbReference type="Proteomes" id="UP000240760">
    <property type="component" value="Unassembled WGS sequence"/>
</dbReference>
<keyword evidence="11" id="KW-0472">Membrane</keyword>
<evidence type="ECO:0000256" key="9">
    <source>
        <dbReference type="ARBA" id="ARBA00023004"/>
    </source>
</evidence>